<dbReference type="Pfam" id="PF00072">
    <property type="entry name" value="Response_reg"/>
    <property type="match status" value="1"/>
</dbReference>
<keyword evidence="7" id="KW-1185">Reference proteome</keyword>
<dbReference type="OrthoDB" id="9802426at2"/>
<dbReference type="Proteomes" id="UP000094622">
    <property type="component" value="Unassembled WGS sequence"/>
</dbReference>
<dbReference type="AlphaFoldDB" id="A0A1E3GXC6"/>
<comment type="caution">
    <text evidence="6">The sequence shown here is derived from an EMBL/GenBank/DDBJ whole genome shotgun (WGS) entry which is preliminary data.</text>
</comment>
<feature type="domain" description="OmpR/PhoB-type" evidence="5">
    <location>
        <begin position="124"/>
        <end position="222"/>
    </location>
</feature>
<gene>
    <name evidence="6" type="primary">qseB</name>
    <name evidence="6" type="ORF">A6302_04028</name>
</gene>
<keyword evidence="2" id="KW-0597">Phosphoprotein</keyword>
<dbReference type="GO" id="GO:0000156">
    <property type="term" value="F:phosphorelay response regulator activity"/>
    <property type="evidence" value="ECO:0007669"/>
    <property type="project" value="TreeGrafter"/>
</dbReference>
<feature type="modified residue" description="4-aspartylphosphate" evidence="2">
    <location>
        <position position="51"/>
    </location>
</feature>
<dbReference type="InterPro" id="IPR039420">
    <property type="entry name" value="WalR-like"/>
</dbReference>
<sequence>MRLLLIEDSARLRDLVCEAIRDVGWRIDAFATAEEGELALAAADYDVLLLDLGLPDEDGLALLRRLRRDGRQIPVLVVTARSAVDERIAGLDAGADDYLLKPFNNRELLARVRALLRRAPTTLLPVLEFAHLSFDLASRSVRCDGRELVLAPAERTMLELLLREAGRVVPKRRLEHAFSEFGDERSPNAVELVVSRLRKRLEGQPTGVAIETVRGVGYLLRDVEA</sequence>
<evidence type="ECO:0000259" key="5">
    <source>
        <dbReference type="PROSITE" id="PS51755"/>
    </source>
</evidence>
<dbReference type="Pfam" id="PF00486">
    <property type="entry name" value="Trans_reg_C"/>
    <property type="match status" value="1"/>
</dbReference>
<evidence type="ECO:0000313" key="6">
    <source>
        <dbReference type="EMBL" id="ODN68673.1"/>
    </source>
</evidence>
<dbReference type="GO" id="GO:0032993">
    <property type="term" value="C:protein-DNA complex"/>
    <property type="evidence" value="ECO:0007669"/>
    <property type="project" value="TreeGrafter"/>
</dbReference>
<dbReference type="EMBL" id="MCRJ01000146">
    <property type="protein sequence ID" value="ODN68673.1"/>
    <property type="molecule type" value="Genomic_DNA"/>
</dbReference>
<dbReference type="Gene3D" id="3.40.50.2300">
    <property type="match status" value="1"/>
</dbReference>
<dbReference type="Gene3D" id="1.10.10.10">
    <property type="entry name" value="Winged helix-like DNA-binding domain superfamily/Winged helix DNA-binding domain"/>
    <property type="match status" value="1"/>
</dbReference>
<dbReference type="Gene3D" id="6.10.250.690">
    <property type="match status" value="1"/>
</dbReference>
<dbReference type="PROSITE" id="PS51755">
    <property type="entry name" value="OMPR_PHOB"/>
    <property type="match status" value="1"/>
</dbReference>
<accession>A0A1E3GXC6</accession>
<evidence type="ECO:0000256" key="2">
    <source>
        <dbReference type="PROSITE-ProRule" id="PRU00169"/>
    </source>
</evidence>
<dbReference type="InterPro" id="IPR011006">
    <property type="entry name" value="CheY-like_superfamily"/>
</dbReference>
<dbReference type="InterPro" id="IPR036388">
    <property type="entry name" value="WH-like_DNA-bd_sf"/>
</dbReference>
<dbReference type="SMART" id="SM00448">
    <property type="entry name" value="REC"/>
    <property type="match status" value="1"/>
</dbReference>
<dbReference type="GO" id="GO:0005829">
    <property type="term" value="C:cytosol"/>
    <property type="evidence" value="ECO:0007669"/>
    <property type="project" value="TreeGrafter"/>
</dbReference>
<feature type="domain" description="Response regulatory" evidence="4">
    <location>
        <begin position="2"/>
        <end position="116"/>
    </location>
</feature>
<dbReference type="RefSeq" id="WP_069308215.1">
    <property type="nucleotide sequence ID" value="NZ_MCRJ01000146.1"/>
</dbReference>
<dbReference type="GO" id="GO:0000976">
    <property type="term" value="F:transcription cis-regulatory region binding"/>
    <property type="evidence" value="ECO:0007669"/>
    <property type="project" value="TreeGrafter"/>
</dbReference>
<proteinExistence type="predicted"/>
<dbReference type="InterPro" id="IPR001789">
    <property type="entry name" value="Sig_transdc_resp-reg_receiver"/>
</dbReference>
<evidence type="ECO:0000259" key="4">
    <source>
        <dbReference type="PROSITE" id="PS50110"/>
    </source>
</evidence>
<evidence type="ECO:0000256" key="3">
    <source>
        <dbReference type="PROSITE-ProRule" id="PRU01091"/>
    </source>
</evidence>
<dbReference type="SUPFAM" id="SSF52172">
    <property type="entry name" value="CheY-like"/>
    <property type="match status" value="1"/>
</dbReference>
<feature type="DNA-binding region" description="OmpR/PhoB-type" evidence="3">
    <location>
        <begin position="124"/>
        <end position="222"/>
    </location>
</feature>
<organism evidence="6 7">
    <name type="scientific">Methylobrevis pamukkalensis</name>
    <dbReference type="NCBI Taxonomy" id="1439726"/>
    <lineage>
        <taxon>Bacteria</taxon>
        <taxon>Pseudomonadati</taxon>
        <taxon>Pseudomonadota</taxon>
        <taxon>Alphaproteobacteria</taxon>
        <taxon>Hyphomicrobiales</taxon>
        <taxon>Pleomorphomonadaceae</taxon>
        <taxon>Methylobrevis</taxon>
    </lineage>
</organism>
<dbReference type="InterPro" id="IPR001867">
    <property type="entry name" value="OmpR/PhoB-type_DNA-bd"/>
</dbReference>
<keyword evidence="1 3" id="KW-0238">DNA-binding</keyword>
<reference evidence="6 7" key="1">
    <citation type="submission" date="2016-07" db="EMBL/GenBank/DDBJ databases">
        <title>Draft Genome Sequence of Methylobrevis pamukkalensis PK2.</title>
        <authorList>
            <person name="Vasilenko O.V."/>
            <person name="Doronina N.V."/>
            <person name="Shmareva M.N."/>
            <person name="Tarlachkov S.V."/>
            <person name="Mustakhimov I."/>
            <person name="Trotsenko Y.A."/>
        </authorList>
    </citation>
    <scope>NUCLEOTIDE SEQUENCE [LARGE SCALE GENOMIC DNA]</scope>
    <source>
        <strain evidence="6 7">PK2</strain>
    </source>
</reference>
<dbReference type="CDD" id="cd00383">
    <property type="entry name" value="trans_reg_C"/>
    <property type="match status" value="1"/>
</dbReference>
<protein>
    <submittedName>
        <fullName evidence="6">Transcriptional regulatory protein QseB</fullName>
    </submittedName>
</protein>
<evidence type="ECO:0000256" key="1">
    <source>
        <dbReference type="ARBA" id="ARBA00023125"/>
    </source>
</evidence>
<dbReference type="GO" id="GO:0006355">
    <property type="term" value="P:regulation of DNA-templated transcription"/>
    <property type="evidence" value="ECO:0007669"/>
    <property type="project" value="InterPro"/>
</dbReference>
<evidence type="ECO:0000313" key="7">
    <source>
        <dbReference type="Proteomes" id="UP000094622"/>
    </source>
</evidence>
<dbReference type="SMART" id="SM00862">
    <property type="entry name" value="Trans_reg_C"/>
    <property type="match status" value="1"/>
</dbReference>
<dbReference type="PANTHER" id="PTHR48111">
    <property type="entry name" value="REGULATOR OF RPOS"/>
    <property type="match status" value="1"/>
</dbReference>
<dbReference type="PROSITE" id="PS50110">
    <property type="entry name" value="RESPONSE_REGULATORY"/>
    <property type="match status" value="1"/>
</dbReference>
<name>A0A1E3GXC6_9HYPH</name>
<dbReference type="PANTHER" id="PTHR48111:SF36">
    <property type="entry name" value="TRANSCRIPTIONAL REGULATORY PROTEIN CUTR"/>
    <property type="match status" value="1"/>
</dbReference>